<evidence type="ECO:0000313" key="7">
    <source>
        <dbReference type="EMBL" id="UXX17389.1"/>
    </source>
</evidence>
<evidence type="ECO:0000256" key="3">
    <source>
        <dbReference type="ARBA" id="ARBA00022729"/>
    </source>
</evidence>
<dbReference type="PANTHER" id="PTHR22923:SF116">
    <property type="entry name" value="C1Q DOMAIN-CONTAINING PROTEIN"/>
    <property type="match status" value="1"/>
</dbReference>
<organism evidence="7">
    <name type="scientific">Pinctada fucata</name>
    <name type="common">Akoya pearl oyster</name>
    <name type="synonym">Pinctada imbricata fucata</name>
    <dbReference type="NCBI Taxonomy" id="50426"/>
    <lineage>
        <taxon>Eukaryota</taxon>
        <taxon>Metazoa</taxon>
        <taxon>Spiralia</taxon>
        <taxon>Lophotrochozoa</taxon>
        <taxon>Mollusca</taxon>
        <taxon>Bivalvia</taxon>
        <taxon>Autobranchia</taxon>
        <taxon>Pteriomorphia</taxon>
        <taxon>Pterioida</taxon>
        <taxon>Pterioidea</taxon>
        <taxon>Pteriidae</taxon>
        <taxon>Pinctada</taxon>
    </lineage>
</organism>
<feature type="domain" description="C1q" evidence="6">
    <location>
        <begin position="75"/>
        <end position="207"/>
    </location>
</feature>
<dbReference type="PROSITE" id="PS51257">
    <property type="entry name" value="PROKAR_LIPOPROTEIN"/>
    <property type="match status" value="1"/>
</dbReference>
<dbReference type="Gene3D" id="2.60.120.40">
    <property type="match status" value="1"/>
</dbReference>
<name>A0A977TLW4_PINFU</name>
<dbReference type="InterPro" id="IPR001073">
    <property type="entry name" value="C1q_dom"/>
</dbReference>
<dbReference type="PANTHER" id="PTHR22923">
    <property type="entry name" value="CEREBELLIN-RELATED"/>
    <property type="match status" value="1"/>
</dbReference>
<feature type="coiled-coil region" evidence="4">
    <location>
        <begin position="48"/>
        <end position="75"/>
    </location>
</feature>
<sequence length="207" mass="23008">MNKMYAWVFFPFLLGCVELQSLIVDRYRCLDSENGCENLSPRTVINVVKALYKEVKDLQGKLADLEKNFTDISINDSQQIAFTACRTTGVQLSNGQTVAYDHVVTNLGGGYDTNQFQFSAPLSGLYQFTVTVMSGMNTIIHLRIVKNGSELVKVFSTGHWDETGTNVVNVHLHKNDRVWVQAMDTSSSLEGGFGYNCFSGNLIQADV</sequence>
<feature type="signal peptide" evidence="5">
    <location>
        <begin position="1"/>
        <end position="19"/>
    </location>
</feature>
<keyword evidence="2" id="KW-0964">Secreted</keyword>
<feature type="chain" id="PRO_5037617078" evidence="5">
    <location>
        <begin position="20"/>
        <end position="207"/>
    </location>
</feature>
<keyword evidence="3 5" id="KW-0732">Signal</keyword>
<comment type="subcellular location">
    <subcellularLocation>
        <location evidence="1">Secreted</location>
    </subcellularLocation>
</comment>
<evidence type="ECO:0000256" key="1">
    <source>
        <dbReference type="ARBA" id="ARBA00004613"/>
    </source>
</evidence>
<dbReference type="InterPro" id="IPR050822">
    <property type="entry name" value="Cerebellin_Synaptic_Org"/>
</dbReference>
<keyword evidence="4" id="KW-0175">Coiled coil</keyword>
<accession>A0A977TLW4</accession>
<dbReference type="GO" id="GO:0005576">
    <property type="term" value="C:extracellular region"/>
    <property type="evidence" value="ECO:0007669"/>
    <property type="project" value="UniProtKB-SubCell"/>
</dbReference>
<dbReference type="PROSITE" id="PS50871">
    <property type="entry name" value="C1Q"/>
    <property type="match status" value="1"/>
</dbReference>
<protein>
    <submittedName>
        <fullName evidence="7">C1q domain containing protein 2</fullName>
    </submittedName>
</protein>
<evidence type="ECO:0000259" key="6">
    <source>
        <dbReference type="PROSITE" id="PS50871"/>
    </source>
</evidence>
<dbReference type="EMBL" id="MZ558264">
    <property type="protein sequence ID" value="UXX17389.1"/>
    <property type="molecule type" value="mRNA"/>
</dbReference>
<dbReference type="Pfam" id="PF00386">
    <property type="entry name" value="C1q"/>
    <property type="match status" value="1"/>
</dbReference>
<dbReference type="SMR" id="A0A977TLW4"/>
<dbReference type="AlphaFoldDB" id="A0A977TLW4"/>
<dbReference type="PRINTS" id="PR00007">
    <property type="entry name" value="COMPLEMNTC1Q"/>
</dbReference>
<dbReference type="InterPro" id="IPR008983">
    <property type="entry name" value="Tumour_necrosis_fac-like_dom"/>
</dbReference>
<evidence type="ECO:0000256" key="5">
    <source>
        <dbReference type="SAM" id="SignalP"/>
    </source>
</evidence>
<dbReference type="SMART" id="SM00110">
    <property type="entry name" value="C1Q"/>
    <property type="match status" value="1"/>
</dbReference>
<dbReference type="SUPFAM" id="SSF49842">
    <property type="entry name" value="TNF-like"/>
    <property type="match status" value="1"/>
</dbReference>
<evidence type="ECO:0000256" key="2">
    <source>
        <dbReference type="ARBA" id="ARBA00022525"/>
    </source>
</evidence>
<reference evidence="7" key="1">
    <citation type="submission" date="2021-07" db="EMBL/GenBank/DDBJ databases">
        <authorList>
            <person name="Wang J."/>
            <person name="Yang M."/>
        </authorList>
    </citation>
    <scope>NUCLEOTIDE SEQUENCE</scope>
</reference>
<proteinExistence type="evidence at transcript level"/>
<evidence type="ECO:0000256" key="4">
    <source>
        <dbReference type="SAM" id="Coils"/>
    </source>
</evidence>